<dbReference type="Pfam" id="PF01613">
    <property type="entry name" value="Flavin_Reduct"/>
    <property type="match status" value="1"/>
</dbReference>
<dbReference type="Gene3D" id="2.30.110.10">
    <property type="entry name" value="Electron Transport, Fmn-binding Protein, Chain A"/>
    <property type="match status" value="1"/>
</dbReference>
<accession>A0A2A7MK01</accession>
<comment type="similarity">
    <text evidence="1">Belongs to the flavoredoxin family.</text>
</comment>
<dbReference type="PANTHER" id="PTHR43567">
    <property type="entry name" value="FLAVOREDOXIN-RELATED-RELATED"/>
    <property type="match status" value="1"/>
</dbReference>
<dbReference type="EMBL" id="CAMTCP010000227">
    <property type="protein sequence ID" value="CAI3598784.1"/>
    <property type="molecule type" value="Genomic_DNA"/>
</dbReference>
<dbReference type="EMBL" id="PDCJ01000001">
    <property type="protein sequence ID" value="PEG31899.1"/>
    <property type="molecule type" value="Genomic_DNA"/>
</dbReference>
<name>A0A2A7MK01_9CLOT</name>
<dbReference type="AlphaFoldDB" id="A0A2A7MK01"/>
<gene>
    <name evidence="3" type="ORF">CNEO2_300068</name>
    <name evidence="4" type="ORF">CQ394_09420</name>
</gene>
<comment type="caution">
    <text evidence="4">The sequence shown here is derived from an EMBL/GenBank/DDBJ whole genome shotgun (WGS) entry which is preliminary data.</text>
</comment>
<sequence length="166" mass="19023">MKDTFTEGLEEVMDNLHKGGAFLTAGDDKKCNTMTISWGSVGYMWGKPMFMALVRTSRYTNEFLENGSEYTISIPYDKEMSEAISICGKKSGRDIDKEKEADIKFIPSKKVNTPVVDGCSKYFECRIVFKQDINLENMDEAIVKACYEKDAKHVLYFGEIVEYYYN</sequence>
<dbReference type="GO" id="GO:0010181">
    <property type="term" value="F:FMN binding"/>
    <property type="evidence" value="ECO:0007669"/>
    <property type="project" value="InterPro"/>
</dbReference>
<evidence type="ECO:0000313" key="3">
    <source>
        <dbReference type="EMBL" id="CAI3598784.1"/>
    </source>
</evidence>
<reference evidence="4 5" key="1">
    <citation type="submission" date="2017-10" db="EMBL/GenBank/DDBJ databases">
        <title>Effective Description of Clostridium neonatale sp. nov. linked to necrotizing enterocolitis in neonates and a clarification of species assignable to the genus Clostridium (Prazmowski 1880) emend. Lawson and Rainey 2016.</title>
        <authorList>
            <person name="Bernard K."/>
            <person name="Burdz T."/>
            <person name="Wiebe D."/>
            <person name="Balcewich B."/>
            <person name="Alfa M."/>
            <person name="Bernier A.-M."/>
        </authorList>
    </citation>
    <scope>NUCLEOTIDE SEQUENCE [LARGE SCALE GENOMIC DNA]</scope>
    <source>
        <strain evidence="4 5">LCDC99A005</strain>
    </source>
</reference>
<keyword evidence="5" id="KW-1185">Reference proteome</keyword>
<proteinExistence type="inferred from homology"/>
<dbReference type="Proteomes" id="UP001189143">
    <property type="component" value="Unassembled WGS sequence"/>
</dbReference>
<dbReference type="SUPFAM" id="SSF50475">
    <property type="entry name" value="FMN-binding split barrel"/>
    <property type="match status" value="1"/>
</dbReference>
<dbReference type="OrthoDB" id="9791490at2"/>
<reference evidence="3" key="2">
    <citation type="submission" date="2022-10" db="EMBL/GenBank/DDBJ databases">
        <authorList>
            <person name="Aires J."/>
            <person name="Mesa V."/>
        </authorList>
    </citation>
    <scope>NUCLEOTIDE SEQUENCE</scope>
    <source>
        <strain evidence="3">Clostridium neonatale JD116</strain>
    </source>
</reference>
<dbReference type="GO" id="GO:0016646">
    <property type="term" value="F:oxidoreductase activity, acting on the CH-NH group of donors, NAD or NADP as acceptor"/>
    <property type="evidence" value="ECO:0007669"/>
    <property type="project" value="UniProtKB-ARBA"/>
</dbReference>
<evidence type="ECO:0000313" key="4">
    <source>
        <dbReference type="EMBL" id="PEG31899.1"/>
    </source>
</evidence>
<dbReference type="PANTHER" id="PTHR43567:SF5">
    <property type="entry name" value="HYPOTHETICAL CYTOSOLIC PROTEIN"/>
    <property type="match status" value="1"/>
</dbReference>
<dbReference type="InterPro" id="IPR012349">
    <property type="entry name" value="Split_barrel_FMN-bd"/>
</dbReference>
<evidence type="ECO:0000259" key="2">
    <source>
        <dbReference type="Pfam" id="PF01613"/>
    </source>
</evidence>
<dbReference type="Proteomes" id="UP000220840">
    <property type="component" value="Unassembled WGS sequence"/>
</dbReference>
<evidence type="ECO:0000313" key="5">
    <source>
        <dbReference type="Proteomes" id="UP000220840"/>
    </source>
</evidence>
<evidence type="ECO:0000256" key="1">
    <source>
        <dbReference type="ARBA" id="ARBA00038054"/>
    </source>
</evidence>
<feature type="domain" description="Flavin reductase like" evidence="2">
    <location>
        <begin position="13"/>
        <end position="164"/>
    </location>
</feature>
<dbReference type="InterPro" id="IPR052174">
    <property type="entry name" value="Flavoredoxin"/>
</dbReference>
<dbReference type="RefSeq" id="WP_058296049.1">
    <property type="nucleotide sequence ID" value="NZ_CAMRXC010000210.1"/>
</dbReference>
<protein>
    <submittedName>
        <fullName evidence="4">Flavin reductase family protein</fullName>
    </submittedName>
</protein>
<dbReference type="InterPro" id="IPR002563">
    <property type="entry name" value="Flavin_Rdtase-like_dom"/>
</dbReference>
<organism evidence="4 5">
    <name type="scientific">Clostridium neonatale</name>
    <dbReference type="NCBI Taxonomy" id="137838"/>
    <lineage>
        <taxon>Bacteria</taxon>
        <taxon>Bacillati</taxon>
        <taxon>Bacillota</taxon>
        <taxon>Clostridia</taxon>
        <taxon>Eubacteriales</taxon>
        <taxon>Clostridiaceae</taxon>
        <taxon>Clostridium</taxon>
    </lineage>
</organism>
<dbReference type="STRING" id="137838.GCA_001458595_03357"/>